<sequence>MAVEVKILPQLPTEILVKILCCDTVSHVDICRLAFTCHRMRDICLTENIWKCKFFQCWPNVLPKTKYHMPVAWRKLFIRHYTCIQNVNRFLQNLAEICYNYEEVPPDKFHIILQYIDEDENNRDFITSYLHLIASDPVENLTKKYYAGKTLQHIQHHSLSKAWHSYLSLPINEQKLEIGTIYMHNWHCFLETTNIEDILQKLDTLAYEVKKELAKFRPDHPTLVKEDLYDTIDTNLWNPTDTRDILIAMNNILYKKHRFHAEEYSSMDLLNINKVLISKRCLRWIVTVIYQSVARRLGVLLEPIPPFMQLLRWQEHPNEQASYKQYTYLNTNESGRFLSETQCYHLHNEEVVIPPRRWFHNIATKLLRVGRIAEGQLMVRNYMKLAILLDPEDLDMLAVWVEYNVSANVNLEQVLISAQRLLCSEVQRFQCLGKRLIHRIEEELAKDGESKPEALVPRRRADNQEVEFSVGLIMKHKRYDYMCVITGWDKKCMASQEWILGMDVDRLQNQRNQPFYDVLVNDGSNRYAAQENLCMPDHGEMIQHNETGRYFQKFCDNYYFPNEQTMTKYPDDLAVTQQIIQTHYGCL</sequence>
<dbReference type="PANTHER" id="PTHR31350">
    <property type="entry name" value="SI:DKEY-261L7.2"/>
    <property type="match status" value="1"/>
</dbReference>
<dbReference type="Pfam" id="PF08755">
    <property type="entry name" value="YccV-like"/>
    <property type="match status" value="1"/>
</dbReference>
<dbReference type="SUPFAM" id="SSF141255">
    <property type="entry name" value="YccV-like"/>
    <property type="match status" value="1"/>
</dbReference>
<name>A0A0L8ID18_OCTBM</name>
<dbReference type="SMART" id="SM00992">
    <property type="entry name" value="YccV-like"/>
    <property type="match status" value="1"/>
</dbReference>
<dbReference type="Pfam" id="PF12937">
    <property type="entry name" value="F-box-like"/>
    <property type="match status" value="1"/>
</dbReference>
<dbReference type="CDD" id="cd22096">
    <property type="entry name" value="F-box_FBXO21"/>
    <property type="match status" value="1"/>
</dbReference>
<proteinExistence type="predicted"/>
<dbReference type="SUPFAM" id="SSF81383">
    <property type="entry name" value="F-box domain"/>
    <property type="match status" value="1"/>
</dbReference>
<dbReference type="KEGG" id="obi:106873577"/>
<evidence type="ECO:0000313" key="2">
    <source>
        <dbReference type="EMBL" id="KOF99299.1"/>
    </source>
</evidence>
<dbReference type="InterPro" id="IPR036623">
    <property type="entry name" value="Hemimethylated_DNA-bd_sf"/>
</dbReference>
<dbReference type="PANTHER" id="PTHR31350:SF21">
    <property type="entry name" value="F-BOX ONLY PROTEIN 21"/>
    <property type="match status" value="1"/>
</dbReference>
<dbReference type="STRING" id="37653.A0A0L8ID18"/>
<dbReference type="GO" id="GO:0003677">
    <property type="term" value="F:DNA binding"/>
    <property type="evidence" value="ECO:0007669"/>
    <property type="project" value="InterPro"/>
</dbReference>
<dbReference type="EMBL" id="KQ415990">
    <property type="protein sequence ID" value="KOF99299.1"/>
    <property type="molecule type" value="Genomic_DNA"/>
</dbReference>
<dbReference type="InterPro" id="IPR032698">
    <property type="entry name" value="SirB1_N"/>
</dbReference>
<feature type="domain" description="Hemimethylated DNA-binding" evidence="1">
    <location>
        <begin position="465"/>
        <end position="562"/>
    </location>
</feature>
<dbReference type="OMA" id="KQPFYNV"/>
<reference evidence="2" key="1">
    <citation type="submission" date="2015-07" db="EMBL/GenBank/DDBJ databases">
        <title>MeaNS - Measles Nucleotide Surveillance Program.</title>
        <authorList>
            <person name="Tran T."/>
            <person name="Druce J."/>
        </authorList>
    </citation>
    <scope>NUCLEOTIDE SEQUENCE</scope>
    <source>
        <strain evidence="2">UCB-OBI-ISO-001</strain>
        <tissue evidence="2">Gonad</tissue>
    </source>
</reference>
<protein>
    <recommendedName>
        <fullName evidence="1">Hemimethylated DNA-binding domain-containing protein</fullName>
    </recommendedName>
</protein>
<dbReference type="NCBIfam" id="TIGR02097">
    <property type="entry name" value="yccV"/>
    <property type="match status" value="1"/>
</dbReference>
<dbReference type="InterPro" id="IPR036047">
    <property type="entry name" value="F-box-like_dom_sf"/>
</dbReference>
<dbReference type="Pfam" id="PF13369">
    <property type="entry name" value="Transglut_core2"/>
    <property type="match status" value="1"/>
</dbReference>
<gene>
    <name evidence="2" type="ORF">OCBIM_22018223mg</name>
</gene>
<accession>A0A0L8ID18</accession>
<dbReference type="AlphaFoldDB" id="A0A0L8ID18"/>
<dbReference type="OrthoDB" id="28868at2759"/>
<organism evidence="2">
    <name type="scientific">Octopus bimaculoides</name>
    <name type="common">California two-spotted octopus</name>
    <dbReference type="NCBI Taxonomy" id="37653"/>
    <lineage>
        <taxon>Eukaryota</taxon>
        <taxon>Metazoa</taxon>
        <taxon>Spiralia</taxon>
        <taxon>Lophotrochozoa</taxon>
        <taxon>Mollusca</taxon>
        <taxon>Cephalopoda</taxon>
        <taxon>Coleoidea</taxon>
        <taxon>Octopodiformes</taxon>
        <taxon>Octopoda</taxon>
        <taxon>Incirrata</taxon>
        <taxon>Octopodidae</taxon>
        <taxon>Octopus</taxon>
    </lineage>
</organism>
<evidence type="ECO:0000259" key="1">
    <source>
        <dbReference type="SMART" id="SM00992"/>
    </source>
</evidence>
<dbReference type="InterPro" id="IPR011722">
    <property type="entry name" value="Hemimethylated_DNA-bd_dom"/>
</dbReference>
<dbReference type="Gene3D" id="1.20.1280.50">
    <property type="match status" value="1"/>
</dbReference>
<dbReference type="Gene3D" id="2.30.30.390">
    <property type="entry name" value="Hemimethylated DNA-binding domain"/>
    <property type="match status" value="1"/>
</dbReference>
<dbReference type="InterPro" id="IPR001810">
    <property type="entry name" value="F-box_dom"/>
</dbReference>